<feature type="region of interest" description="Disordered" evidence="1">
    <location>
        <begin position="2210"/>
        <end position="2229"/>
    </location>
</feature>
<dbReference type="InterPro" id="IPR006644">
    <property type="entry name" value="Cadg"/>
</dbReference>
<evidence type="ECO:0000313" key="4">
    <source>
        <dbReference type="Proteomes" id="UP000077143"/>
    </source>
</evidence>
<feature type="domain" description="Cadherin" evidence="2">
    <location>
        <begin position="886"/>
        <end position="998"/>
    </location>
</feature>
<name>A0A172UTW1_9MYCO</name>
<dbReference type="NCBIfam" id="TIGR01965">
    <property type="entry name" value="VCBS_repeat"/>
    <property type="match status" value="46"/>
</dbReference>
<reference evidence="3 4" key="1">
    <citation type="submission" date="2016-05" db="EMBL/GenBank/DDBJ databases">
        <title>Complete genome sequence of a phthalic acid esters degrading Mycobacterium sp. YC-RL4.</title>
        <authorList>
            <person name="Ren L."/>
            <person name="Fan S."/>
            <person name="Ruth N."/>
            <person name="Jia Y."/>
            <person name="Wang J."/>
            <person name="Qiao C."/>
        </authorList>
    </citation>
    <scope>NUCLEOTIDE SEQUENCE [LARGE SCALE GENOMIC DNA]</scope>
    <source>
        <strain evidence="3 4">YC-RL4</strain>
    </source>
</reference>
<dbReference type="EMBL" id="CP015596">
    <property type="protein sequence ID" value="ANE82214.1"/>
    <property type="molecule type" value="Genomic_DNA"/>
</dbReference>
<proteinExistence type="predicted"/>
<dbReference type="GO" id="GO:0007156">
    <property type="term" value="P:homophilic cell adhesion via plasma membrane adhesion molecules"/>
    <property type="evidence" value="ECO:0007669"/>
    <property type="project" value="InterPro"/>
</dbReference>
<gene>
    <name evidence="3" type="ORF">A7U43_25800</name>
</gene>
<dbReference type="InterPro" id="IPR010221">
    <property type="entry name" value="VCBS_dom"/>
</dbReference>
<dbReference type="PROSITE" id="PS50268">
    <property type="entry name" value="CADHERIN_2"/>
    <property type="match status" value="1"/>
</dbReference>
<dbReference type="InterPro" id="IPR002126">
    <property type="entry name" value="Cadherin-like_dom"/>
</dbReference>
<dbReference type="NCBIfam" id="NF012211">
    <property type="entry name" value="tand_rpt_95"/>
    <property type="match status" value="55"/>
</dbReference>
<dbReference type="Proteomes" id="UP000077143">
    <property type="component" value="Chromosome"/>
</dbReference>
<dbReference type="PANTHER" id="PTHR34720">
    <property type="entry name" value="MICROCYSTIN DEPENDENT PROTEIN"/>
    <property type="match status" value="1"/>
</dbReference>
<dbReference type="Pfam" id="PF17803">
    <property type="entry name" value="Cadherin_4"/>
    <property type="match status" value="1"/>
</dbReference>
<dbReference type="PANTHER" id="PTHR34720:SF9">
    <property type="entry name" value="BLR4714 PROTEIN"/>
    <property type="match status" value="1"/>
</dbReference>
<evidence type="ECO:0000259" key="2">
    <source>
        <dbReference type="PROSITE" id="PS50268"/>
    </source>
</evidence>
<dbReference type="STRING" id="1682113.A7U43_25800"/>
<evidence type="ECO:0000256" key="1">
    <source>
        <dbReference type="SAM" id="MobiDB-lite"/>
    </source>
</evidence>
<organism evidence="3 4">
    <name type="scientific">Mycobacterium adipatum</name>
    <dbReference type="NCBI Taxonomy" id="1682113"/>
    <lineage>
        <taxon>Bacteria</taxon>
        <taxon>Bacillati</taxon>
        <taxon>Actinomycetota</taxon>
        <taxon>Actinomycetes</taxon>
        <taxon>Mycobacteriales</taxon>
        <taxon>Mycobacteriaceae</taxon>
        <taxon>Mycobacterium</taxon>
    </lineage>
</organism>
<dbReference type="InterPro" id="IPR040853">
    <property type="entry name" value="RapA2_cadherin-like"/>
</dbReference>
<dbReference type="Pfam" id="PF17963">
    <property type="entry name" value="Big_9"/>
    <property type="match status" value="54"/>
</dbReference>
<dbReference type="SUPFAM" id="SSF49313">
    <property type="entry name" value="Cadherin-like"/>
    <property type="match status" value="22"/>
</dbReference>
<dbReference type="SMART" id="SM00736">
    <property type="entry name" value="CADG"/>
    <property type="match status" value="17"/>
</dbReference>
<dbReference type="GO" id="GO:0005509">
    <property type="term" value="F:calcium ion binding"/>
    <property type="evidence" value="ECO:0007669"/>
    <property type="project" value="InterPro"/>
</dbReference>
<dbReference type="GO" id="GO:0016020">
    <property type="term" value="C:membrane"/>
    <property type="evidence" value="ECO:0007669"/>
    <property type="project" value="InterPro"/>
</dbReference>
<dbReference type="InterPro" id="IPR015919">
    <property type="entry name" value="Cadherin-like_sf"/>
</dbReference>
<feature type="compositionally biased region" description="Polar residues" evidence="1">
    <location>
        <begin position="2211"/>
        <end position="2228"/>
    </location>
</feature>
<evidence type="ECO:0000313" key="3">
    <source>
        <dbReference type="EMBL" id="ANE82214.1"/>
    </source>
</evidence>
<keyword evidence="4" id="KW-1185">Reference proteome</keyword>
<dbReference type="KEGG" id="madi:A7U43_25800"/>
<sequence>MQVFVSTLLSPFLAPGPAAPCQPPLMWAMLASVVREFQRTFFNRSPVVLPQDVTLVLEPDGTSSPTAFNGHDGDGDKLTYIVPARGVPGGPSHGWVTVDELTGTFTYTRDGNYTGPDQFTVTASDAGNGFHMHGLLGFLRPAWGHTDTTTITIDVVAAETPPTVNNDFFTTPEDIPVLGSVLSNDSDPNDETLTTTLLSEPSNGSVTLEQNGVFNYTPNPDWNGVDGFTYRASNRMASASASVSIVVTPVNKAPQTSDDLYTTTEDTAISGNVLNNDTDTDGDAITAGLVMPASHGNVQLNADGSFSYTPGANFHGTDGFSYVASDGSLSSAPTLVTITVTPVNDAPVAHNDSYAVNEDSILTGSVLPNDTDADGDSLAVSLGVGPAHGSLTLNPNGSFSYIPAANYNGTDSFTYTVTDGVATSNSATATITVNAVNDIPVASDASFSVNEDGSYTGTVSVNDVDGDSVTSVVVNGPAHGSLAFDGSGAFVYTPAANYTGTDSFTYTATDGVGTSSVARVSITVTPVNDTPVAVNDTFTANEDSILTGSVLSNDTDVDGNTLTATTVIGPSHGTLVLNADGSFSYTPDADYAGADSFAYVADDGTATSSVATVSITISPVNDAPVAGDDIFSINEDSSLTGNLLANDSDVDGDSLTASLTEGPGNGTLEFNSDGTFTYTPSANFNGVDWFTYTVSDGVLSSAPALVVVLVDPVNDVPAAGNDSYTVNEDSTLAGNVLSNDSDAESLSLTATLVSGPTHGTLTLYPNGSFTYTPAPNYKGTDSFTYTASDGTAISSVAVVSISVAPDNKVPVANADSYTGNEDSALAGNVLANDTDADGNTLTATLISGPAHGSLELNADGTFTYTPVLNYNGADSFTYTASDGTATSSVATVSITVSAVNDTPVAVGDAASTDEDTVLTGNVLSNDSDVDGNTLTASLVDGPANGTLTLNPDGSFTYTPDADFDGADSFTYTATDGTATSSVATVSITVNPVNDAPATVADSFTTDEDTVLTGNVLSNDTDNDGDTLAATLVDGPANGTLTLSPDGTFTYTPDTDFNGTDSFTYTAGDGTTTSPVATVSITVNPVNDAPTTVADSFTTDEDTDLTGNVLSNDTDIDADTLTATLVDGPANGTLTLNPDGTFTYTPDTNFNGTDSFTYTAGDGTATSSVATVSITVNPINDAPVAAGDTVSTNEDTVLTGNVLTNDSDTDGDTLTATLVDGPTNGTLTLNPDGTFTYTPDTNFNGTDSFTYTAGDGTATSSVATVSITVNAVNDAPVTVADSFTTDEDTVLTGNVLSNDSDVDGNTLTASLVDGPTNGTLTLNPDGSFTYTPDADFNGSDSFTYTAGDGTATSPVATVSITVNPLNDAPVTVADSFTTDEDTPLTGNVLSNDTDNDGDTLTATLVDGPTNGTLTLNPDGSFTYTPTANYNGADSFTYTAGDGTATSSVATVSITVNPVNDTPVTVADNFTTDEDTVLTGNVLTNDSDIDGNTLTATLVDGPTNGTLTLNPDGSFTYTPDTNYNGADSFTYTASDGTATSSVATVSITVSPINDTPVAAGDTVSTNEDTVLTGNVLTNDSDVDGDTLTATLVDGPANGTLTLNADGSFTYTPDADFNGADSFTYTATDGTATSSVATVSITVDPVNDAPVAAGDTLSTDEDTVLGGNVLSNDSDVDGDTLTATLVDGPANGTLTLNADGSFTYTPNTDFNGADSFTYTAGDGTATSSVATVSITVNPVNDSPATINDSFTTDEDTPLSGNVLSNDSDVDGNTLTATLVDGPTNGTLTLNADGSFTYTPTANFNGADSFTYTAGDGTATSPVATVSITVSPVNDTPVTADDTVSTNEDTTLTGNVLSNDTDNDGDTLTATLVDGPTNGTLTLNPDGSFTYTPTANFNGAESFTYTATDGTATSPVATVSITVNPVNDTPVTVDDSVSTNEDTALTGNVLSNDSDSDGDTLTATLVDGPANGTLTLNPDGSFTYTPDADFNGADSFTYTASDGTATSSVATVSITVSAANDTPATVADSFTTNEDTALTGNVLTNDSDVDGDSLTATLVDGPTNGTLILNADGTFTYTPTANFNGTDSFTYTATDGTSTSSVATVSITVNPVNDAPVAAGDAVSTNEDTPLSGNVLTNDSDVDGGTLTATLVDGPANGTLSLNADGTFTYTPDTDFSGSDSFTYTASDGTATSSVATVSITVDPVNDAPVAAGDTVSTNEDTPLSGNVLSNDSDVDGDSLTATLVDGPANGTLTLNPDGSFTYTPNTDFNGADSFTYTASDATATSSVATVSITIAAVNDAPVAVGDTFTTDEDTVLTGNVLSNDSDTDGDTLTVTLVDGPANGTLTLNPDGSFTYTPTANYNGSDSFTYTAGDGTATSSVATVSITVNPVNDAPAAVGDAVSTDEDTVFTGNVLSNDSDIDGDTLTATLVDGPTNGTLTLNADGSFTYTPTANFNGADSFTYTAGDGTATSSVATVSITVNPVNDAPATINDSFTTDEDAPLSGNVLSNDSDVDGNTLTATVVDGPTNGTLTLNPDGTFTYTPDADFNGSDSFTYTAGDGTATSSVATVSITVNPVNDAPVAVSDTFTTDEDTVLTGNVLSNDSDTDGDTLTVTLVDGPANGTLTLNPDGSFTYTPTANYNGSDSFTYTAGDGTATSSVATVSITVNPVNDAPAAVGDAVSTDEDTVFTGNVLSNDSDIDGDTLTATLVDGPTNGTLTLNADGSFTYTPTANFNGADSFTYTAGDGTATSSVATVSITVNPVNDAPATINDSFTTDEDAPLSGNVLSNDSDVDGNTLTATVVDGPTNGTLTLNPDGTFTYTPDADFNGSDSFTYTAGDGTATSSVATVSITVNPVNDAPVAVSDTFTTDEDTVLTGNVLSNDSDTDGDTLTVTLVDGPANGTLTLNPDGSFTYTPTANYNGSDSFTYTAGDGTATSSVATVSITVNPVNDAPAAVGDAVSTDEDTVFTGNVLSNDSDIDGDTLTATLVDGPTNGTLTLNADGSFTYTPTANFNGADSFTYTAGDGTATSSVATVSITVNPVDDAPATINDSFTTDEDAPLSGNVLSNDSDVDGNTLTATVVDGPTNGTLTLNADGTFTYTPDTNFNGTDSFTYTAGDGTTTSSVATVSITVDPVNDAPIAVGDAVSTDEDTVLAGNVLSNDSDVDGDTLTATLVDGPTNGTLTLNSDGSFTYTPDADFNGADSFTYTATDGTATSSVATVSITVNPVNDAPVTVDDSVSTNEDTVLTGNVLSNDSDVDGDTLTATLVDGPTHGTLTLNADGSFTYTPDADFNGADSFTYTATDGTATSSVATVSITVNPVNDAPVAADDTFSTDEDTPLSGNVLSNDSDVDADTLTATLVDGPANGTLTLNADGSFTYTPDADFNGADSFTYTATDGTATSSVATVSITVDPVNDAPVAADDTFSTDEDTPLNGNVLSNDSDVDADTLTATLVDGPANGTLTLNADGSFTYTPDADFNGADSFTYTATDGTATSSVATVSITVNPVNDTPVAAGDTFSTNEDTPLSGNVLTNDSDVDGDTLTAALVDGPANGTLTLNADGSFTYTPDADFNGADSFTYTATDGTATSSVATVSITVNPVNDAPVAAGDTLSTDEDTVLGGNVLSNDSDVDGDTLTATLVDGPTHGTLTLNPDGSFTYTPTANYNGADSFTYTAADGTATSSVATVSITVNPVNNTPVTVNDTLSTNEDTVLTGNVLTNDSDTDGDTLTATVVDGPTNGTLTLNPDGTFTYTPDTNFNGADSFTYTAGDGTATSSVATVSITVNPVNDTPVAAGDTVSTNEDTPLSGNVLSNDTDIDGDTLTATLVDGPTNGTLTLNADGTFTYTPDADFNGADSFTYTATDGTATSSVATVSITVNPVNDTPVTVNDTLSTDEDTVLTGNVLTNDSDTDGDTLTATVVDGPTNGTLTLNPDGTFTYTPDTNFNGADSFTYTAGDGTATSSVATVSITVNPVNDTPVAAGDTVSTNEDTPLSGNVLSNDTDIDGDTLTATLVDGPTNGTLTLNADGTFTYTPDADFNGADSFTYTATDGTATSSVATVSITVNPVNDTPVTVNDTLSTDEDTVLTGNVLTNDSDTDGDTLTATVVDGPTNGTLTLNPDGSFTYTPDTNFNGTDSFTYTATDGTATSSVATVSITVDPVNDAPVAAGDTASTDEDTVLTGNVLTNDSDVDGDTLTATLVDGPANGTLTLNADGSFTYTPDTNFNGTDSFTYTAGDGTATSSVATVSITVNPVNDAPVAVGDAVTTDEDTVLTGNVLTNDSDVDGDTLTATLVNGPANGTLTLNPDGSFTYTPTANFNGTDSFTYTATDGTATSDTATVSITVNPVNDAPVAVDDSFSTDEDSILTGTVLSNDTDTESDTLTATLVDGPTNGTLTLNADGTFTYTPTANYNGTDSFTYTATDGTATSNTATVTITVNAVNDAPVAEDDSFTFDEDNSLSASVLSNDSDIDGDTLTTTLVDGPTNGTLTLNADGTFTYTPDADYNGTDSFTYTVSDGTSTSSVAAVSITVDPINDAPIANNDSYSIGEDSTLTGNVLTNDTDADGNTLTATLVDGPTHGTLTLNADGSFTYTPTTDYTGIDSFSYRTSDGSETSNTALVTIAVTAVNDAPIAADDSFSTNEDTQVSGNVLTNDTDADGDILTATLVSGPTHGTLTLNADGTFTYTPTANYNGTDSFTYAAGDGSVTDNALVTISITSVNDTPVAAGDTLSINEDSILTGNVLSNDTDADGNTLTATLVSGPTHGTLTLNTDGTFTYTPTTNYNGTDSFTYTATDGTATSNTATVSITINAVNDAPVAVSNSYTTNEDTQLTGNVLTNDTDAEGNTLTATLATGPTHGTLTLNTDGTFTYTPTTNYNGTDSFTYTATDGTATSNTATVSITINAVNDAPVAVSNSYTTNEDTQLTGNVLTNDTDADGNTLTATLVTGPTHGTLTLNTDGTFTYTPTANYTGSDVFTYKANDGTVNSNTAVVSITVTPVNDTPVAVNDTYSTNEESPLNGNVLSNDTDADGNTLTATLVSGPANGTLTLNTDGTFTYTPTTNYNGTDSFTYTAGDGTATSNTATVSITVNPVNDAPVAANDSYSTNEDVQLAGNVLSNDTDIDGNTLTTTLVSGPANGTLTLNTDGTFTYTPTTNYNGTDSFTYTATDGAITSNTATVTVTVNAVNDAPVATNDSYSTNQGIALNGNVLSNDTDADGNTLTASVVAGPAHGSLTLNANGSFTYTPATNYNGTDSFTYVANDGTANSTVATVSITIVDNVAPTAVDVQTTNGGSAGYLDQGDTITYTFSEAIDPTTILAGWDGSTTNIVVRGYNGTLLNGLNDYLQIYDSTNSTILPLGTVYLGRQDYLASLSGSAPVTYGATGTASTMTLSGNTLTIVLGTYEADPFGVYRQFALGTGAMVWTPSTGTRPEDLAGNVMTTTSATESGTADRDF</sequence>
<dbReference type="Gene3D" id="2.60.40.2810">
    <property type="match status" value="38"/>
</dbReference>
<protein>
    <recommendedName>
        <fullName evidence="2">Cadherin domain-containing protein</fullName>
    </recommendedName>
</protein>
<accession>A0A172UTW1</accession>
<dbReference type="Gene3D" id="2.60.40.3440">
    <property type="match status" value="18"/>
</dbReference>